<keyword evidence="2" id="KW-1185">Reference proteome</keyword>
<proteinExistence type="predicted"/>
<dbReference type="Proteomes" id="UP001519460">
    <property type="component" value="Unassembled WGS sequence"/>
</dbReference>
<reference evidence="1 2" key="1">
    <citation type="journal article" date="2023" name="Sci. Data">
        <title>Genome assembly of the Korean intertidal mud-creeper Batillaria attramentaria.</title>
        <authorList>
            <person name="Patra A.K."/>
            <person name="Ho P.T."/>
            <person name="Jun S."/>
            <person name="Lee S.J."/>
            <person name="Kim Y."/>
            <person name="Won Y.J."/>
        </authorList>
    </citation>
    <scope>NUCLEOTIDE SEQUENCE [LARGE SCALE GENOMIC DNA]</scope>
    <source>
        <strain evidence="1">Wonlab-2016</strain>
    </source>
</reference>
<comment type="caution">
    <text evidence="1">The sequence shown here is derived from an EMBL/GenBank/DDBJ whole genome shotgun (WGS) entry which is preliminary data.</text>
</comment>
<dbReference type="AlphaFoldDB" id="A0ABD0L4X9"/>
<evidence type="ECO:0000313" key="2">
    <source>
        <dbReference type="Proteomes" id="UP001519460"/>
    </source>
</evidence>
<accession>A0ABD0L4X9</accession>
<organism evidence="1 2">
    <name type="scientific">Batillaria attramentaria</name>
    <dbReference type="NCBI Taxonomy" id="370345"/>
    <lineage>
        <taxon>Eukaryota</taxon>
        <taxon>Metazoa</taxon>
        <taxon>Spiralia</taxon>
        <taxon>Lophotrochozoa</taxon>
        <taxon>Mollusca</taxon>
        <taxon>Gastropoda</taxon>
        <taxon>Caenogastropoda</taxon>
        <taxon>Sorbeoconcha</taxon>
        <taxon>Cerithioidea</taxon>
        <taxon>Batillariidae</taxon>
        <taxon>Batillaria</taxon>
    </lineage>
</organism>
<protein>
    <submittedName>
        <fullName evidence="1">Uncharacterized protein</fullName>
    </submittedName>
</protein>
<sequence>MNENINFRNFLPRESGYRATVVTGVYAWLSVRTAAPPKTNTLFQSLSEVPTPSPRDTLASASKQAYRLLGVGKSAWFNLYRASSPERKF</sequence>
<dbReference type="EMBL" id="JACVVK020000082">
    <property type="protein sequence ID" value="KAK7494603.1"/>
    <property type="molecule type" value="Genomic_DNA"/>
</dbReference>
<name>A0ABD0L4X9_9CAEN</name>
<evidence type="ECO:0000313" key="1">
    <source>
        <dbReference type="EMBL" id="KAK7494603.1"/>
    </source>
</evidence>
<gene>
    <name evidence="1" type="ORF">BaRGS_00014256</name>
</gene>